<dbReference type="EMBL" id="MFFF01000010">
    <property type="protein sequence ID" value="OGE99887.1"/>
    <property type="molecule type" value="Genomic_DNA"/>
</dbReference>
<evidence type="ECO:0000313" key="2">
    <source>
        <dbReference type="EMBL" id="OGE99887.1"/>
    </source>
</evidence>
<gene>
    <name evidence="2" type="ORF">A3J05_03495</name>
</gene>
<name>A0A1F5QCM9_9BACT</name>
<accession>A0A1F5QCM9</accession>
<reference evidence="2 3" key="1">
    <citation type="journal article" date="2016" name="Nat. Commun.">
        <title>Thousands of microbial genomes shed light on interconnected biogeochemical processes in an aquifer system.</title>
        <authorList>
            <person name="Anantharaman K."/>
            <person name="Brown C.T."/>
            <person name="Hug L.A."/>
            <person name="Sharon I."/>
            <person name="Castelle C.J."/>
            <person name="Probst A.J."/>
            <person name="Thomas B.C."/>
            <person name="Singh A."/>
            <person name="Wilkins M.J."/>
            <person name="Karaoz U."/>
            <person name="Brodie E.L."/>
            <person name="Williams K.H."/>
            <person name="Hubbard S.S."/>
            <person name="Banfield J.F."/>
        </authorList>
    </citation>
    <scope>NUCLEOTIDE SEQUENCE [LARGE SCALE GENOMIC DNA]</scope>
</reference>
<evidence type="ECO:0000256" key="1">
    <source>
        <dbReference type="SAM" id="Phobius"/>
    </source>
</evidence>
<keyword evidence="1" id="KW-0472">Membrane</keyword>
<dbReference type="AlphaFoldDB" id="A0A1F5QCM9"/>
<proteinExistence type="predicted"/>
<comment type="caution">
    <text evidence="2">The sequence shown here is derived from an EMBL/GenBank/DDBJ whole genome shotgun (WGS) entry which is preliminary data.</text>
</comment>
<feature type="transmembrane region" description="Helical" evidence="1">
    <location>
        <begin position="38"/>
        <end position="55"/>
    </location>
</feature>
<sequence>MKQKQNPIKTMPRRKKPTVWEALNEPVIHVSEKQAKEIFLACVIIVFFSWVAPYWDGSSSTVYASETVFDQMAAVEKPATFASLESGMVAGAQITSGPTAPKWYVVVEEMPDALVESFAAGAGEVLDISNQVGDFVEFYQPGVDAVWNAWLDLMMDPAPVAY</sequence>
<protein>
    <submittedName>
        <fullName evidence="2">Uncharacterized protein</fullName>
    </submittedName>
</protein>
<keyword evidence="1" id="KW-1133">Transmembrane helix</keyword>
<organism evidence="2 3">
    <name type="scientific">Candidatus Doudnabacteria bacterium RIFCSPLOWO2_02_FULL_48_13</name>
    <dbReference type="NCBI Taxonomy" id="1817845"/>
    <lineage>
        <taxon>Bacteria</taxon>
        <taxon>Candidatus Doudnaibacteriota</taxon>
    </lineage>
</organism>
<dbReference type="Proteomes" id="UP000177235">
    <property type="component" value="Unassembled WGS sequence"/>
</dbReference>
<evidence type="ECO:0000313" key="3">
    <source>
        <dbReference type="Proteomes" id="UP000177235"/>
    </source>
</evidence>
<keyword evidence="1" id="KW-0812">Transmembrane</keyword>